<accession>A0AAV8QTV5</accession>
<proteinExistence type="predicted"/>
<evidence type="ECO:0000313" key="1">
    <source>
        <dbReference type="EMBL" id="KAJ8483968.1"/>
    </source>
</evidence>
<organism evidence="1 2">
    <name type="scientific">Ensete ventricosum</name>
    <name type="common">Abyssinian banana</name>
    <name type="synonym">Musa ensete</name>
    <dbReference type="NCBI Taxonomy" id="4639"/>
    <lineage>
        <taxon>Eukaryota</taxon>
        <taxon>Viridiplantae</taxon>
        <taxon>Streptophyta</taxon>
        <taxon>Embryophyta</taxon>
        <taxon>Tracheophyta</taxon>
        <taxon>Spermatophyta</taxon>
        <taxon>Magnoliopsida</taxon>
        <taxon>Liliopsida</taxon>
        <taxon>Zingiberales</taxon>
        <taxon>Musaceae</taxon>
        <taxon>Ensete</taxon>
    </lineage>
</organism>
<reference evidence="1 2" key="1">
    <citation type="submission" date="2022-12" db="EMBL/GenBank/DDBJ databases">
        <title>Chromosome-scale assembly of the Ensete ventricosum genome.</title>
        <authorList>
            <person name="Dussert Y."/>
            <person name="Stocks J."/>
            <person name="Wendawek A."/>
            <person name="Woldeyes F."/>
            <person name="Nichols R.A."/>
            <person name="Borrell J.S."/>
        </authorList>
    </citation>
    <scope>NUCLEOTIDE SEQUENCE [LARGE SCALE GENOMIC DNA]</scope>
    <source>
        <strain evidence="2">cv. Maze</strain>
        <tissue evidence="1">Seeds</tissue>
    </source>
</reference>
<evidence type="ECO:0000313" key="2">
    <source>
        <dbReference type="Proteomes" id="UP001222027"/>
    </source>
</evidence>
<protein>
    <submittedName>
        <fullName evidence="1">Uncharacterized protein</fullName>
    </submittedName>
</protein>
<sequence>MPTIVGVIYGHVHRLGLTHLEFSSFGLIWWAEISIWKLHSSLFSWASGRICRVSWVDLRSITARIRGRTALCEAKEGNFGCRWISTPLWSSGFVSSISRWDRRTVEVFRNTDKGVEQNREKDAFLRLVKVNAPRFIWVGQKRLFPRDCFKHRKRQLVWVPIHVICGRLVESVS</sequence>
<name>A0AAV8QTV5_ENSVE</name>
<comment type="caution">
    <text evidence="1">The sequence shown here is derived from an EMBL/GenBank/DDBJ whole genome shotgun (WGS) entry which is preliminary data.</text>
</comment>
<dbReference type="Proteomes" id="UP001222027">
    <property type="component" value="Unassembled WGS sequence"/>
</dbReference>
<gene>
    <name evidence="1" type="ORF">OPV22_016453</name>
</gene>
<dbReference type="EMBL" id="JAQQAF010000005">
    <property type="protein sequence ID" value="KAJ8483968.1"/>
    <property type="molecule type" value="Genomic_DNA"/>
</dbReference>
<dbReference type="AlphaFoldDB" id="A0AAV8QTV5"/>
<keyword evidence="2" id="KW-1185">Reference proteome</keyword>